<dbReference type="InterPro" id="IPR036770">
    <property type="entry name" value="Ankyrin_rpt-contain_sf"/>
</dbReference>
<dbReference type="SUPFAM" id="SSF48403">
    <property type="entry name" value="Ankyrin repeat"/>
    <property type="match status" value="1"/>
</dbReference>
<dbReference type="Pfam" id="PF00023">
    <property type="entry name" value="Ank"/>
    <property type="match status" value="1"/>
</dbReference>
<feature type="repeat" description="ANK" evidence="3">
    <location>
        <begin position="101"/>
        <end position="143"/>
    </location>
</feature>
<dbReference type="PROSITE" id="PS50297">
    <property type="entry name" value="ANK_REP_REGION"/>
    <property type="match status" value="1"/>
</dbReference>
<sequence>MKNEKISIKINEVALILKLNNIYRADTSILNGFGETLLYLAVELDKYDIVELLLRNGADPDEADNLYQRTALSIACLKEYVRIIELLLQYNADPNKRDGNDGNSPLHISSHFTTIIDQNHDDDRVKAIKLLLEYNADVHAKDSEGYTPMLCLYKTRRLNDHHKIASDIFLLHDPRLDDVNNEGETVLHLIAKSSYCNELSGHSGRIQIEIAQMLVERGADINAKDCNGHTPLQQRAVINAKDCHSPLQVAVSEFNYNLVKLFCDYNADFKNLHFQWQPIDLDDRQADQEVLNVFRIINFMEDDMELKDHLDILNFFIPIYKDFDFIDFNNLLEIARVARADEKNRDSSTTLTHPLRTWCLGFERYNMWVCLHEYSQRSHLAQFSMAPENHLS</sequence>
<dbReference type="Gene3D" id="1.25.40.20">
    <property type="entry name" value="Ankyrin repeat-containing domain"/>
    <property type="match status" value="2"/>
</dbReference>
<feature type="non-terminal residue" evidence="4">
    <location>
        <position position="392"/>
    </location>
</feature>
<dbReference type="PROSITE" id="PS50088">
    <property type="entry name" value="ANK_REPEAT"/>
    <property type="match status" value="4"/>
</dbReference>
<organism evidence="4 5">
    <name type="scientific">Trichogramma brassicae</name>
    <dbReference type="NCBI Taxonomy" id="86971"/>
    <lineage>
        <taxon>Eukaryota</taxon>
        <taxon>Metazoa</taxon>
        <taxon>Ecdysozoa</taxon>
        <taxon>Arthropoda</taxon>
        <taxon>Hexapoda</taxon>
        <taxon>Insecta</taxon>
        <taxon>Pterygota</taxon>
        <taxon>Neoptera</taxon>
        <taxon>Endopterygota</taxon>
        <taxon>Hymenoptera</taxon>
        <taxon>Apocrita</taxon>
        <taxon>Proctotrupomorpha</taxon>
        <taxon>Chalcidoidea</taxon>
        <taxon>Trichogrammatidae</taxon>
        <taxon>Trichogramma</taxon>
    </lineage>
</organism>
<feature type="repeat" description="ANK" evidence="3">
    <location>
        <begin position="67"/>
        <end position="99"/>
    </location>
</feature>
<evidence type="ECO:0000313" key="5">
    <source>
        <dbReference type="Proteomes" id="UP000479190"/>
    </source>
</evidence>
<dbReference type="InterPro" id="IPR002110">
    <property type="entry name" value="Ankyrin_rpt"/>
</dbReference>
<feature type="repeat" description="ANK" evidence="3">
    <location>
        <begin position="33"/>
        <end position="65"/>
    </location>
</feature>
<dbReference type="Pfam" id="PF12796">
    <property type="entry name" value="Ank_2"/>
    <property type="match status" value="1"/>
</dbReference>
<dbReference type="OrthoDB" id="496981at2759"/>
<proteinExistence type="predicted"/>
<evidence type="ECO:0000313" key="4">
    <source>
        <dbReference type="EMBL" id="CAB0030520.1"/>
    </source>
</evidence>
<evidence type="ECO:0000256" key="2">
    <source>
        <dbReference type="ARBA" id="ARBA00023043"/>
    </source>
</evidence>
<feature type="repeat" description="ANK" evidence="3">
    <location>
        <begin position="182"/>
        <end position="226"/>
    </location>
</feature>
<dbReference type="AlphaFoldDB" id="A0A6H5I682"/>
<name>A0A6H5I682_9HYME</name>
<keyword evidence="2 3" id="KW-0040">ANK repeat</keyword>
<keyword evidence="5" id="KW-1185">Reference proteome</keyword>
<reference evidence="4 5" key="1">
    <citation type="submission" date="2020-02" db="EMBL/GenBank/DDBJ databases">
        <authorList>
            <person name="Ferguson B K."/>
        </authorList>
    </citation>
    <scope>NUCLEOTIDE SEQUENCE [LARGE SCALE GENOMIC DNA]</scope>
</reference>
<gene>
    <name evidence="4" type="ORF">TBRA_LOCUS2519</name>
</gene>
<dbReference type="PANTHER" id="PTHR24178">
    <property type="entry name" value="MOLTING PROTEIN MLT-4"/>
    <property type="match status" value="1"/>
</dbReference>
<accession>A0A6H5I682</accession>
<dbReference type="Proteomes" id="UP000479190">
    <property type="component" value="Unassembled WGS sequence"/>
</dbReference>
<dbReference type="EMBL" id="CADCXV010000491">
    <property type="protein sequence ID" value="CAB0030520.1"/>
    <property type="molecule type" value="Genomic_DNA"/>
</dbReference>
<evidence type="ECO:0000256" key="1">
    <source>
        <dbReference type="ARBA" id="ARBA00022737"/>
    </source>
</evidence>
<evidence type="ECO:0000256" key="3">
    <source>
        <dbReference type="PROSITE-ProRule" id="PRU00023"/>
    </source>
</evidence>
<dbReference type="SMART" id="SM00248">
    <property type="entry name" value="ANK"/>
    <property type="match status" value="5"/>
</dbReference>
<keyword evidence="1" id="KW-0677">Repeat</keyword>
<protein>
    <submittedName>
        <fullName evidence="4">Uncharacterized protein</fullName>
    </submittedName>
</protein>